<dbReference type="Pfam" id="PF03485">
    <property type="entry name" value="Arg_tRNA_synt_N"/>
    <property type="match status" value="1"/>
</dbReference>
<dbReference type="InterPro" id="IPR008909">
    <property type="entry name" value="DALR_anticod-bd"/>
</dbReference>
<keyword evidence="3" id="KW-0547">Nucleotide-binding</keyword>
<dbReference type="InterPro" id="IPR036695">
    <property type="entry name" value="Arg-tRNA-synth_N_sf"/>
</dbReference>
<name>A0A2I0SMS2_9ACTN</name>
<evidence type="ECO:0000313" key="9">
    <source>
        <dbReference type="EMBL" id="PKT71200.1"/>
    </source>
</evidence>
<dbReference type="InterPro" id="IPR001278">
    <property type="entry name" value="Arg-tRNA-ligase"/>
</dbReference>
<dbReference type="EC" id="6.1.1.19" evidence="1"/>
<dbReference type="EMBL" id="PJOS01000038">
    <property type="protein sequence ID" value="PKT71200.1"/>
    <property type="molecule type" value="Genomic_DNA"/>
</dbReference>
<evidence type="ECO:0000259" key="8">
    <source>
        <dbReference type="SMART" id="SM01016"/>
    </source>
</evidence>
<dbReference type="GO" id="GO:0004814">
    <property type="term" value="F:arginine-tRNA ligase activity"/>
    <property type="evidence" value="ECO:0007669"/>
    <property type="project" value="UniProtKB-EC"/>
</dbReference>
<dbReference type="PANTHER" id="PTHR11956">
    <property type="entry name" value="ARGINYL-TRNA SYNTHETASE"/>
    <property type="match status" value="1"/>
</dbReference>
<evidence type="ECO:0000256" key="3">
    <source>
        <dbReference type="ARBA" id="ARBA00022741"/>
    </source>
</evidence>
<comment type="catalytic activity">
    <reaction evidence="5">
        <text>tRNA(Arg) + L-arginine + ATP = L-arginyl-tRNA(Arg) + AMP + diphosphate</text>
        <dbReference type="Rhea" id="RHEA:20301"/>
        <dbReference type="Rhea" id="RHEA-COMP:9658"/>
        <dbReference type="Rhea" id="RHEA-COMP:9673"/>
        <dbReference type="ChEBI" id="CHEBI:30616"/>
        <dbReference type="ChEBI" id="CHEBI:32682"/>
        <dbReference type="ChEBI" id="CHEBI:33019"/>
        <dbReference type="ChEBI" id="CHEBI:78442"/>
        <dbReference type="ChEBI" id="CHEBI:78513"/>
        <dbReference type="ChEBI" id="CHEBI:456215"/>
        <dbReference type="EC" id="6.1.1.19"/>
    </reaction>
</comment>
<dbReference type="NCBIfam" id="NF045898">
    <property type="entry name" value="ArgS_rel_codon"/>
    <property type="match status" value="1"/>
</dbReference>
<evidence type="ECO:0000256" key="5">
    <source>
        <dbReference type="ARBA" id="ARBA00049339"/>
    </source>
</evidence>
<dbReference type="SMART" id="SM00836">
    <property type="entry name" value="DALR_1"/>
    <property type="match status" value="1"/>
</dbReference>
<feature type="compositionally biased region" description="Basic and acidic residues" evidence="6">
    <location>
        <begin position="258"/>
        <end position="268"/>
    </location>
</feature>
<dbReference type="GO" id="GO:0005737">
    <property type="term" value="C:cytoplasm"/>
    <property type="evidence" value="ECO:0007669"/>
    <property type="project" value="InterPro"/>
</dbReference>
<dbReference type="InterPro" id="IPR009080">
    <property type="entry name" value="tRNAsynth_Ia_anticodon-bd"/>
</dbReference>
<dbReference type="RefSeq" id="WP_103550979.1">
    <property type="nucleotide sequence ID" value="NZ_JBHJSK010000029.1"/>
</dbReference>
<organism evidence="9 10">
    <name type="scientific">Streptomyces populi</name>
    <dbReference type="NCBI Taxonomy" id="2058924"/>
    <lineage>
        <taxon>Bacteria</taxon>
        <taxon>Bacillati</taxon>
        <taxon>Actinomycetota</taxon>
        <taxon>Actinomycetes</taxon>
        <taxon>Kitasatosporales</taxon>
        <taxon>Streptomycetaceae</taxon>
        <taxon>Streptomyces</taxon>
    </lineage>
</organism>
<sequence>MTPVELSRTVLCAVRRAVDVGELDGVSVPGSAAVTPPGPGGCGDYATNIALRLAGQARRPAPEVAEILRAHIAADPGVADVTVTGPGFLNITLAGGAFADLVEEVLERGPRYGYGDTLAGQVVELRVPYDTRAEVVADTLVRIVATQGGRAEVRHAEPVNLRPVPAPEDPAPLGHDAARWALLHPAPHDRPRISADHLLQRESNPLFRVRYAHARTRALRRNAATLGYTGAPRGLRLPDGPGGLAALVPHEGGPPVRPVEDPRTRRDPGVPGGTRRADASPRTPAAPSDTSGEAGLLAALAGYPHALRLAARHRAPDRLARHLVVTADAVLGFQHVVLPLGDEKPSAAHRARLALAEAAGAVLAGGLSLLGISAPEHL</sequence>
<keyword evidence="4" id="KW-0067">ATP-binding</keyword>
<dbReference type="GO" id="GO:0006420">
    <property type="term" value="P:arginyl-tRNA aminoacylation"/>
    <property type="evidence" value="ECO:0007669"/>
    <property type="project" value="InterPro"/>
</dbReference>
<gene>
    <name evidence="9" type="ORF">CW362_20630</name>
</gene>
<evidence type="ECO:0000313" key="10">
    <source>
        <dbReference type="Proteomes" id="UP000236178"/>
    </source>
</evidence>
<keyword evidence="2" id="KW-0436">Ligase</keyword>
<evidence type="ECO:0000256" key="1">
    <source>
        <dbReference type="ARBA" id="ARBA00012837"/>
    </source>
</evidence>
<feature type="domain" description="DALR anticodon binding" evidence="7">
    <location>
        <begin position="209"/>
        <end position="378"/>
    </location>
</feature>
<evidence type="ECO:0000256" key="6">
    <source>
        <dbReference type="SAM" id="MobiDB-lite"/>
    </source>
</evidence>
<reference evidence="9 10" key="1">
    <citation type="submission" date="2017-12" db="EMBL/GenBank/DDBJ databases">
        <title>Streptomyces populusis sp. nov., a novel endophytic actinobacterium isolated from stems of Populus adenopoda Maxim.</title>
        <authorList>
            <person name="Wang Z."/>
        </authorList>
    </citation>
    <scope>NUCLEOTIDE SEQUENCE [LARGE SCALE GENOMIC DNA]</scope>
    <source>
        <strain evidence="9 10">A249</strain>
    </source>
</reference>
<dbReference type="GO" id="GO:0005524">
    <property type="term" value="F:ATP binding"/>
    <property type="evidence" value="ECO:0007669"/>
    <property type="project" value="UniProtKB-KW"/>
</dbReference>
<evidence type="ECO:0000259" key="7">
    <source>
        <dbReference type="SMART" id="SM00836"/>
    </source>
</evidence>
<feature type="domain" description="Arginyl tRNA synthetase N-terminal" evidence="8">
    <location>
        <begin position="8"/>
        <end position="93"/>
    </location>
</feature>
<dbReference type="Gene3D" id="1.10.730.10">
    <property type="entry name" value="Isoleucyl-tRNA Synthetase, Domain 1"/>
    <property type="match status" value="1"/>
</dbReference>
<dbReference type="Proteomes" id="UP000236178">
    <property type="component" value="Unassembled WGS sequence"/>
</dbReference>
<dbReference type="SUPFAM" id="SSF47323">
    <property type="entry name" value="Anticodon-binding domain of a subclass of class I aminoacyl-tRNA synthetases"/>
    <property type="match status" value="1"/>
</dbReference>
<dbReference type="AlphaFoldDB" id="A0A2I0SMS2"/>
<dbReference type="OrthoDB" id="9803211at2"/>
<protein>
    <recommendedName>
        <fullName evidence="1">arginine--tRNA ligase</fullName>
        <ecNumber evidence="1">6.1.1.19</ecNumber>
    </recommendedName>
</protein>
<dbReference type="SUPFAM" id="SSF55190">
    <property type="entry name" value="Arginyl-tRNA synthetase (ArgRS), N-terminal 'additional' domain"/>
    <property type="match status" value="1"/>
</dbReference>
<feature type="region of interest" description="Disordered" evidence="6">
    <location>
        <begin position="229"/>
        <end position="292"/>
    </location>
</feature>
<accession>A0A2I0SMS2</accession>
<dbReference type="InterPro" id="IPR005148">
    <property type="entry name" value="Arg-tRNA-synth_N"/>
</dbReference>
<comment type="caution">
    <text evidence="9">The sequence shown here is derived from an EMBL/GenBank/DDBJ whole genome shotgun (WGS) entry which is preliminary data.</text>
</comment>
<dbReference type="Gene3D" id="3.30.1360.70">
    <property type="entry name" value="Arginyl tRNA synthetase N-terminal domain"/>
    <property type="match status" value="1"/>
</dbReference>
<dbReference type="SMART" id="SM01016">
    <property type="entry name" value="Arg_tRNA_synt_N"/>
    <property type="match status" value="1"/>
</dbReference>
<proteinExistence type="predicted"/>
<dbReference type="PANTHER" id="PTHR11956:SF5">
    <property type="entry name" value="ARGININE--TRNA LIGASE, CYTOPLASMIC"/>
    <property type="match status" value="1"/>
</dbReference>
<keyword evidence="10" id="KW-1185">Reference proteome</keyword>
<evidence type="ECO:0000256" key="4">
    <source>
        <dbReference type="ARBA" id="ARBA00022840"/>
    </source>
</evidence>
<feature type="compositionally biased region" description="Low complexity" evidence="6">
    <location>
        <begin position="229"/>
        <end position="247"/>
    </location>
</feature>
<dbReference type="Pfam" id="PF05746">
    <property type="entry name" value="DALR_1"/>
    <property type="match status" value="1"/>
</dbReference>
<evidence type="ECO:0000256" key="2">
    <source>
        <dbReference type="ARBA" id="ARBA00022598"/>
    </source>
</evidence>